<feature type="coiled-coil region" evidence="1">
    <location>
        <begin position="433"/>
        <end position="467"/>
    </location>
</feature>
<evidence type="ECO:0000256" key="2">
    <source>
        <dbReference type="SAM" id="Phobius"/>
    </source>
</evidence>
<feature type="transmembrane region" description="Helical" evidence="2">
    <location>
        <begin position="352"/>
        <end position="375"/>
    </location>
</feature>
<keyword evidence="1" id="KW-0175">Coiled coil</keyword>
<keyword evidence="2" id="KW-1133">Transmembrane helix</keyword>
<feature type="transmembrane region" description="Helical" evidence="2">
    <location>
        <begin position="381"/>
        <end position="398"/>
    </location>
</feature>
<proteinExistence type="predicted"/>
<reference evidence="4 5" key="1">
    <citation type="submission" date="2024-09" db="EMBL/GenBank/DDBJ databases">
        <title>Floridaenema gen nov. (Aerosakkonemataceae, Aerosakkonematales ord. nov., Cyanobacteria) from benthic tropical and subtropical fresh waters, with the description of four new species.</title>
        <authorList>
            <person name="Moretto J.A."/>
            <person name="Berthold D.E."/>
            <person name="Lefler F.W."/>
            <person name="Huang I.-S."/>
            <person name="Laughinghouse H. IV."/>
        </authorList>
    </citation>
    <scope>NUCLEOTIDE SEQUENCE [LARGE SCALE GENOMIC DNA]</scope>
    <source>
        <strain evidence="4 5">BLCC-F167</strain>
    </source>
</reference>
<dbReference type="Proteomes" id="UP001576780">
    <property type="component" value="Unassembled WGS sequence"/>
</dbReference>
<feature type="transmembrane region" description="Helical" evidence="2">
    <location>
        <begin position="21"/>
        <end position="39"/>
    </location>
</feature>
<feature type="transmembrane region" description="Helical" evidence="2">
    <location>
        <begin position="328"/>
        <end position="345"/>
    </location>
</feature>
<evidence type="ECO:0000259" key="3">
    <source>
        <dbReference type="SMART" id="SM01080"/>
    </source>
</evidence>
<dbReference type="EMBL" id="JBHFNT010000303">
    <property type="protein sequence ID" value="MFB2839351.1"/>
    <property type="molecule type" value="Genomic_DNA"/>
</dbReference>
<keyword evidence="5" id="KW-1185">Reference proteome</keyword>
<gene>
    <name evidence="4" type="ORF">ACE1CA_33090</name>
</gene>
<keyword evidence="2" id="KW-0812">Transmembrane</keyword>
<dbReference type="Pfam" id="PF05226">
    <property type="entry name" value="CHASE2"/>
    <property type="match status" value="1"/>
</dbReference>
<dbReference type="InterPro" id="IPR036890">
    <property type="entry name" value="HATPase_C_sf"/>
</dbReference>
<dbReference type="SMART" id="SM01080">
    <property type="entry name" value="CHASE2"/>
    <property type="match status" value="1"/>
</dbReference>
<feature type="domain" description="CHASE2" evidence="3">
    <location>
        <begin position="39"/>
        <end position="341"/>
    </location>
</feature>
<organism evidence="4 5">
    <name type="scientific">Floridaenema evergladense BLCC-F167</name>
    <dbReference type="NCBI Taxonomy" id="3153639"/>
    <lineage>
        <taxon>Bacteria</taxon>
        <taxon>Bacillati</taxon>
        <taxon>Cyanobacteriota</taxon>
        <taxon>Cyanophyceae</taxon>
        <taxon>Oscillatoriophycideae</taxon>
        <taxon>Aerosakkonematales</taxon>
        <taxon>Aerosakkonemataceae</taxon>
        <taxon>Floridanema</taxon>
        <taxon>Floridanema evergladense</taxon>
    </lineage>
</organism>
<evidence type="ECO:0000256" key="1">
    <source>
        <dbReference type="SAM" id="Coils"/>
    </source>
</evidence>
<sequence length="637" mass="72504">MQEDIWQGIQEQLRIWRTGTIPGIIVIFLVIIARSLGYLQSLELAVFDKFLRLRPPETIDERITIIGINEEDIQSIKTYPIPDREIAQLINKLQRYKPKVIGLDIIRDLPVEPGHSSLVATFKNTKNLIGIEKVLPAEFAPPPALPTKQVGFVDAMLDYDGNLRRSLLATPTPKGYKFSLSLKLAEAYLASQGIKLENGIKDSETMRFGSTELPRFLSKTGGYVKVDDGGIQILLNFRSGEKRFRRISLNQLNNGEYNPQWLRDRIIIIGLTAPSIKDHINTAAIRSTDPAPGVVYGVEIQAHAVSQIVSAVLDKRPLLQSWSEEWEYLWILLWGIVGISLGKITQSPGKNILVVSVAGIILLGIAYFCIIFGWWIPVLPAMILLVVNGVVLNAFYQYDRALRARISDRQMLIDRTFDTIHNGPLQKLAAILRDLQEQNLSQHKQLIKDLKDVNSELRAIYEFMQKETVTQADSLYLERRLEINLQAPIHELFYQVYVHTLERDLPGFRNLKIKVYSFVPIDNEQLSIEKKQGLCRFLEEALCNVGKHAKGVTRLSVTCIEKENWYTLSITDNGQGINSSSEGRGTQQFKNLARQLGGKFTRKGLAKKGTLCEITWPVKKKCWWKFWLLRRFGEEKQ</sequence>
<dbReference type="InterPro" id="IPR007890">
    <property type="entry name" value="CHASE2"/>
</dbReference>
<comment type="caution">
    <text evidence="4">The sequence shown here is derived from an EMBL/GenBank/DDBJ whole genome shotgun (WGS) entry which is preliminary data.</text>
</comment>
<keyword evidence="2" id="KW-0472">Membrane</keyword>
<protein>
    <submittedName>
        <fullName evidence="4">CHASE2 domain-containing protein</fullName>
    </submittedName>
</protein>
<dbReference type="RefSeq" id="WP_413281628.1">
    <property type="nucleotide sequence ID" value="NZ_JBHFNT010000303.1"/>
</dbReference>
<accession>A0ABV4WWV6</accession>
<evidence type="ECO:0000313" key="4">
    <source>
        <dbReference type="EMBL" id="MFB2839351.1"/>
    </source>
</evidence>
<evidence type="ECO:0000313" key="5">
    <source>
        <dbReference type="Proteomes" id="UP001576780"/>
    </source>
</evidence>
<name>A0ABV4WWV6_9CYAN</name>
<dbReference type="SUPFAM" id="SSF55874">
    <property type="entry name" value="ATPase domain of HSP90 chaperone/DNA topoisomerase II/histidine kinase"/>
    <property type="match status" value="1"/>
</dbReference>
<dbReference type="Gene3D" id="3.30.565.10">
    <property type="entry name" value="Histidine kinase-like ATPase, C-terminal domain"/>
    <property type="match status" value="1"/>
</dbReference>